<dbReference type="AlphaFoldDB" id="A0A371JWU6"/>
<keyword evidence="1" id="KW-0472">Membrane</keyword>
<dbReference type="InterPro" id="IPR021913">
    <property type="entry name" value="DUF3526"/>
</dbReference>
<sequence length="314" mass="34233">MLRLIAAQRIGPRIWLSARIAAIGLWMAPLVLASLILALCWAGVDARAAWPELAAAAALSLAYLGLWLALAFLVLAAWPSAAGAVGSLVALWAALAIGVPLAADAYARTRYPMPSATALVDAQRRGNDAIAAQRDAIAAAAFARRSDLIGASDRVGSLDYATRMTFLAPELERRLSRLEAQRQAARDGRAQASAFAAYLSPPLGLQSALAQLAGTDAQRHRRFETQVRDYQQRLRDWFYPRIQRQIAAPTPRPAQSRGRQNFGEYDAIPAWAGREPGSEARLRAVLPALLWLALLAAALSFWALRRLRHWPMED</sequence>
<name>A0A371JWU6_9GAMM</name>
<accession>A0A371JWU6</accession>
<feature type="transmembrane region" description="Helical" evidence="1">
    <location>
        <begin position="53"/>
        <end position="78"/>
    </location>
</feature>
<feature type="transmembrane region" description="Helical" evidence="1">
    <location>
        <begin position="84"/>
        <end position="103"/>
    </location>
</feature>
<protein>
    <submittedName>
        <fullName evidence="2">DUF3526 domain-containing protein</fullName>
    </submittedName>
</protein>
<evidence type="ECO:0000313" key="3">
    <source>
        <dbReference type="Proteomes" id="UP000264492"/>
    </source>
</evidence>
<evidence type="ECO:0000256" key="1">
    <source>
        <dbReference type="SAM" id="Phobius"/>
    </source>
</evidence>
<feature type="transmembrane region" description="Helical" evidence="1">
    <location>
        <begin position="284"/>
        <end position="304"/>
    </location>
</feature>
<dbReference type="Pfam" id="PF12040">
    <property type="entry name" value="DUF3526"/>
    <property type="match status" value="1"/>
</dbReference>
<dbReference type="RefSeq" id="WP_115862059.1">
    <property type="nucleotide sequence ID" value="NZ_QTSU01000005.1"/>
</dbReference>
<feature type="transmembrane region" description="Helical" evidence="1">
    <location>
        <begin position="20"/>
        <end position="41"/>
    </location>
</feature>
<keyword evidence="3" id="KW-1185">Reference proteome</keyword>
<evidence type="ECO:0000313" key="2">
    <source>
        <dbReference type="EMBL" id="RDZ26094.1"/>
    </source>
</evidence>
<keyword evidence="1" id="KW-0812">Transmembrane</keyword>
<proteinExistence type="predicted"/>
<organism evidence="2 3">
    <name type="scientific">Lysobacter silvisoli</name>
    <dbReference type="NCBI Taxonomy" id="2293254"/>
    <lineage>
        <taxon>Bacteria</taxon>
        <taxon>Pseudomonadati</taxon>
        <taxon>Pseudomonadota</taxon>
        <taxon>Gammaproteobacteria</taxon>
        <taxon>Lysobacterales</taxon>
        <taxon>Lysobacteraceae</taxon>
        <taxon>Lysobacter</taxon>
    </lineage>
</organism>
<reference evidence="2 3" key="1">
    <citation type="submission" date="2018-08" db="EMBL/GenBank/DDBJ databases">
        <title>Lysobacter sp. zong2l5, whole genome shotgun sequence.</title>
        <authorList>
            <person name="Zhang X."/>
            <person name="Feng G."/>
            <person name="Zhu H."/>
        </authorList>
    </citation>
    <scope>NUCLEOTIDE SEQUENCE [LARGE SCALE GENOMIC DNA]</scope>
    <source>
        <strain evidence="3">zong2l5</strain>
    </source>
</reference>
<keyword evidence="1" id="KW-1133">Transmembrane helix</keyword>
<dbReference type="OrthoDB" id="6016419at2"/>
<gene>
    <name evidence="2" type="ORF">DX914_19775</name>
</gene>
<dbReference type="Proteomes" id="UP000264492">
    <property type="component" value="Unassembled WGS sequence"/>
</dbReference>
<comment type="caution">
    <text evidence="2">The sequence shown here is derived from an EMBL/GenBank/DDBJ whole genome shotgun (WGS) entry which is preliminary data.</text>
</comment>
<dbReference type="EMBL" id="QTSU01000005">
    <property type="protein sequence ID" value="RDZ26094.1"/>
    <property type="molecule type" value="Genomic_DNA"/>
</dbReference>